<feature type="compositionally biased region" description="Basic and acidic residues" evidence="1">
    <location>
        <begin position="47"/>
        <end position="83"/>
    </location>
</feature>
<feature type="compositionally biased region" description="Basic and acidic residues" evidence="1">
    <location>
        <begin position="624"/>
        <end position="638"/>
    </location>
</feature>
<feature type="compositionally biased region" description="Low complexity" evidence="1">
    <location>
        <begin position="390"/>
        <end position="414"/>
    </location>
</feature>
<sequence length="791" mass="81902">MGAQVDGPLQQRAGLGQRLDAQRGLGARGVGVHPAVQRGGGGGHGQQHREHARGGDRGEQRQHAAADQHGRRGHGGRGEHADRQVLQQPDVADHPAQGGPRGALGGHALAGQCPPDLHPGVGGQPQRGVVRGEPLGPPGQRPQQAEPADPDDRHQQGQHRWHLGGPHHEPARQPGERHPGQRGQRAGADRSGHRPSRPGDPGGVGKGSDAPRRGRLRGCNGSLAAAGGDGGRGGHGGQHQLAVGQRGQRRVVGHQQHGHRAAQVSEHSGHPGGGRVVQVCGGLVEQQQLRTPADPHQRPGQRDPLQLAGGQRAAAPSGQVARADPGERVDNQALGDDGVQRVRRVDAGVQPELVGHRVAQRARVLRHDGDPAGHPGDGAGHHGRGGQGAGQRRQQGGLARARGAGQRDQLAGLQGRRGGRERGRRPAGVGDRQAVEHHAGAPRVVGRGAGRGGEVRGGEHGAGLGRGLPGVGVGVVGRAQRPQRGEGLRGEQQRGQPDGQPEVTIDQPQAHGHRDQGDRQGGDQLEHQGGQEGQPQRGRRRPTVVLPQAGQRGGLLGRPAQAGEHGQSADQLGHVPGDPVQRPGGRRGLVGGVPADQHHEHRHQRQGQRDQHGRQPVGAQQDQQQDRRDDDGLRERRQVGGQRRGQVVQPGGGQHRGGAGAAGGLDRGGGAGQPVQQGVPQLVLAAAGVAGGQDGAHRSGAGPQQRAGRGQREGRQRGRAVHHGGDAVRQTGGQPDQADRLHQGDDRGPDDGAGDAGDAVQRCERAPARAAAHAAASACSGSAVRRLRKTQ</sequence>
<proteinExistence type="predicted"/>
<accession>A0A6J7GS36</accession>
<feature type="region of interest" description="Disordered" evidence="1">
    <location>
        <begin position="1"/>
        <end position="765"/>
    </location>
</feature>
<feature type="compositionally biased region" description="Gly residues" evidence="1">
    <location>
        <begin position="650"/>
        <end position="672"/>
    </location>
</feature>
<dbReference type="AlphaFoldDB" id="A0A6J7GS36"/>
<evidence type="ECO:0000256" key="1">
    <source>
        <dbReference type="SAM" id="MobiDB-lite"/>
    </source>
</evidence>
<evidence type="ECO:0000313" key="2">
    <source>
        <dbReference type="EMBL" id="CAB4907545.1"/>
    </source>
</evidence>
<reference evidence="2" key="1">
    <citation type="submission" date="2020-05" db="EMBL/GenBank/DDBJ databases">
        <authorList>
            <person name="Chiriac C."/>
            <person name="Salcher M."/>
            <person name="Ghai R."/>
            <person name="Kavagutti S V."/>
        </authorList>
    </citation>
    <scope>NUCLEOTIDE SEQUENCE</scope>
</reference>
<feature type="compositionally biased region" description="Gly residues" evidence="1">
    <location>
        <begin position="227"/>
        <end position="237"/>
    </location>
</feature>
<feature type="compositionally biased region" description="Low complexity" evidence="1">
    <location>
        <begin position="673"/>
        <end position="688"/>
    </location>
</feature>
<feature type="compositionally biased region" description="Basic residues" evidence="1">
    <location>
        <begin position="247"/>
        <end position="260"/>
    </location>
</feature>
<organism evidence="2">
    <name type="scientific">freshwater metagenome</name>
    <dbReference type="NCBI Taxonomy" id="449393"/>
    <lineage>
        <taxon>unclassified sequences</taxon>
        <taxon>metagenomes</taxon>
        <taxon>ecological metagenomes</taxon>
    </lineage>
</organism>
<feature type="compositionally biased region" description="Basic and acidic residues" evidence="1">
    <location>
        <begin position="483"/>
        <end position="492"/>
    </location>
</feature>
<feature type="compositionally biased region" description="Gly residues" evidence="1">
    <location>
        <begin position="460"/>
        <end position="475"/>
    </location>
</feature>
<feature type="compositionally biased region" description="Low complexity" evidence="1">
    <location>
        <begin position="639"/>
        <end position="649"/>
    </location>
</feature>
<name>A0A6J7GS36_9ZZZZ</name>
<feature type="compositionally biased region" description="Basic and acidic residues" evidence="1">
    <location>
        <begin position="512"/>
        <end position="526"/>
    </location>
</feature>
<feature type="compositionally biased region" description="Basic and acidic residues" evidence="1">
    <location>
        <begin position="737"/>
        <end position="750"/>
    </location>
</feature>
<protein>
    <submittedName>
        <fullName evidence="2">Unannotated protein</fullName>
    </submittedName>
</protein>
<dbReference type="EMBL" id="CAFBMQ010000074">
    <property type="protein sequence ID" value="CAB4907545.1"/>
    <property type="molecule type" value="Genomic_DNA"/>
</dbReference>
<gene>
    <name evidence="2" type="ORF">UFOPK3609_00638</name>
</gene>
<feature type="compositionally biased region" description="Basic and acidic residues" evidence="1">
    <location>
        <begin position="166"/>
        <end position="179"/>
    </location>
</feature>